<evidence type="ECO:0000313" key="6">
    <source>
        <dbReference type="Proteomes" id="UP000199670"/>
    </source>
</evidence>
<proteinExistence type="predicted"/>
<keyword evidence="1" id="KW-0805">Transcription regulation</keyword>
<dbReference type="AlphaFoldDB" id="A0A1C3ZW69"/>
<evidence type="ECO:0000259" key="4">
    <source>
        <dbReference type="PROSITE" id="PS01124"/>
    </source>
</evidence>
<dbReference type="OrthoDB" id="9783876at2"/>
<evidence type="ECO:0000313" key="5">
    <source>
        <dbReference type="EMBL" id="SCB86608.1"/>
    </source>
</evidence>
<dbReference type="STRING" id="1798182.GA0061081_102122"/>
<dbReference type="PROSITE" id="PS01124">
    <property type="entry name" value="HTH_ARAC_FAMILY_2"/>
    <property type="match status" value="1"/>
</dbReference>
<reference evidence="6" key="1">
    <citation type="submission" date="2016-08" db="EMBL/GenBank/DDBJ databases">
        <authorList>
            <person name="Varghese N."/>
            <person name="Submissions Spin"/>
        </authorList>
    </citation>
    <scope>NUCLEOTIDE SEQUENCE [LARGE SCALE GENOMIC DNA]</scope>
    <source>
        <strain evidence="6">R-53248</strain>
    </source>
</reference>
<dbReference type="GO" id="GO:0043565">
    <property type="term" value="F:sequence-specific DNA binding"/>
    <property type="evidence" value="ECO:0007669"/>
    <property type="project" value="InterPro"/>
</dbReference>
<dbReference type="EMBL" id="FMAQ01000002">
    <property type="protein sequence ID" value="SCB86608.1"/>
    <property type="molecule type" value="Genomic_DNA"/>
</dbReference>
<protein>
    <submittedName>
        <fullName evidence="5">Helix-turn-helix domain-containing protein</fullName>
    </submittedName>
</protein>
<dbReference type="GO" id="GO:0003700">
    <property type="term" value="F:DNA-binding transcription factor activity"/>
    <property type="evidence" value="ECO:0007669"/>
    <property type="project" value="InterPro"/>
</dbReference>
<dbReference type="InterPro" id="IPR009057">
    <property type="entry name" value="Homeodomain-like_sf"/>
</dbReference>
<evidence type="ECO:0000256" key="2">
    <source>
        <dbReference type="ARBA" id="ARBA00023125"/>
    </source>
</evidence>
<dbReference type="Proteomes" id="UP000199670">
    <property type="component" value="Unassembled WGS sequence"/>
</dbReference>
<dbReference type="RefSeq" id="WP_091346825.1">
    <property type="nucleotide sequence ID" value="NZ_FMAQ01000002.1"/>
</dbReference>
<sequence length="267" mass="30761">MINNITNKLNSLDAIINSSPCISTYRSKKRQILLNIPILKPLLIIILNGHKLVGNKTKYTCNVGEFIFFTNMQSVDMRNIPSNSNYLALLIEFEFSDFYNLPLKTEKIKYEGYTTGSINDSLGKCVLQFIDMIDWAPPEILEGRRIEIIKLLISMGYENLSYLPNHKETTQKVINLFRENNKITTAEICKKVCMSESTLYRKLRSEGENILKIKEKILMGKAIHLLQTTNLSIERVSEQVGYASSLRFSQRFKLYFGLTPRDLKNTK</sequence>
<evidence type="ECO:0000256" key="3">
    <source>
        <dbReference type="ARBA" id="ARBA00023163"/>
    </source>
</evidence>
<name>A0A1C3ZW69_9GAMM</name>
<accession>A0A1C3ZW69</accession>
<organism evidence="5 6">
    <name type="scientific">Gilliamella bombicola</name>
    <dbReference type="NCBI Taxonomy" id="1798182"/>
    <lineage>
        <taxon>Bacteria</taxon>
        <taxon>Pseudomonadati</taxon>
        <taxon>Pseudomonadota</taxon>
        <taxon>Gammaproteobacteria</taxon>
        <taxon>Orbales</taxon>
        <taxon>Orbaceae</taxon>
        <taxon>Gilliamella</taxon>
    </lineage>
</organism>
<feature type="domain" description="HTH araC/xylS-type" evidence="4">
    <location>
        <begin position="167"/>
        <end position="266"/>
    </location>
</feature>
<dbReference type="SUPFAM" id="SSF46689">
    <property type="entry name" value="Homeodomain-like"/>
    <property type="match status" value="1"/>
</dbReference>
<gene>
    <name evidence="5" type="ORF">GA0061081_102122</name>
</gene>
<keyword evidence="2" id="KW-0238">DNA-binding</keyword>
<dbReference type="PANTHER" id="PTHR43280">
    <property type="entry name" value="ARAC-FAMILY TRANSCRIPTIONAL REGULATOR"/>
    <property type="match status" value="1"/>
</dbReference>
<dbReference type="PANTHER" id="PTHR43280:SF10">
    <property type="entry name" value="REGULATORY PROTEIN POCR"/>
    <property type="match status" value="1"/>
</dbReference>
<keyword evidence="3" id="KW-0804">Transcription</keyword>
<dbReference type="Pfam" id="PF12833">
    <property type="entry name" value="HTH_18"/>
    <property type="match status" value="1"/>
</dbReference>
<dbReference type="Gene3D" id="1.10.10.60">
    <property type="entry name" value="Homeodomain-like"/>
    <property type="match status" value="1"/>
</dbReference>
<dbReference type="InterPro" id="IPR018060">
    <property type="entry name" value="HTH_AraC"/>
</dbReference>
<dbReference type="SMART" id="SM00342">
    <property type="entry name" value="HTH_ARAC"/>
    <property type="match status" value="1"/>
</dbReference>
<keyword evidence="6" id="KW-1185">Reference proteome</keyword>
<evidence type="ECO:0000256" key="1">
    <source>
        <dbReference type="ARBA" id="ARBA00023015"/>
    </source>
</evidence>